<name>A0ABY5XZJ2_9BACT</name>
<evidence type="ECO:0000259" key="1">
    <source>
        <dbReference type="Pfam" id="PF13020"/>
    </source>
</evidence>
<dbReference type="RefSeq" id="WP_334314765.1">
    <property type="nucleotide sequence ID" value="NZ_CP065938.1"/>
</dbReference>
<dbReference type="EMBL" id="CP065938">
    <property type="protein sequence ID" value="UWX05200.1"/>
    <property type="molecule type" value="Genomic_DNA"/>
</dbReference>
<evidence type="ECO:0000313" key="2">
    <source>
        <dbReference type="EMBL" id="UWX05200.1"/>
    </source>
</evidence>
<keyword evidence="3" id="KW-1185">Reference proteome</keyword>
<sequence>MNLVFFNVGWMAHYKGEDKILGNFKYVKEYNYGHEKWNFLPCNKKCYAYVPIRWSNEEIPPSINLERIYEKNNNRDELNNVTIVFISRNPTDRKTYIVGWYKNATLFRTLQLRPNQKEIFDNVYIAAVADENNCICLPLDARTFKVPTAQKEGKGKGYGMSPIWYADTEEIQEYRKEVINYIENFSLENTPERIYKSLNKQTDPEHNKQIEKIAVNTVMEYYQQQGYTVHSVESKNLGYDLFVYREDEELFVEVKGNSAAKTLIRLSPHEFDVLKQNHLNYIIASVINCDDKPILNLYSIDKKIIASEEIYYIQHTEDKDNIHELIPVTFAITSF</sequence>
<accession>A0ABY5XZJ2</accession>
<organism evidence="2 3">
    <name type="scientific">Taurinivorans muris</name>
    <dbReference type="NCBI Taxonomy" id="2787751"/>
    <lineage>
        <taxon>Bacteria</taxon>
        <taxon>Pseudomonadati</taxon>
        <taxon>Thermodesulfobacteriota</taxon>
        <taxon>Desulfovibrionia</taxon>
        <taxon>Desulfovibrionales</taxon>
        <taxon>Desulfovibrionaceae</taxon>
        <taxon>Taurinivorans</taxon>
    </lineage>
</organism>
<proteinExistence type="predicted"/>
<protein>
    <submittedName>
        <fullName evidence="2">DUF3883 domain-containing protein</fullName>
    </submittedName>
</protein>
<gene>
    <name evidence="2" type="ORF">JBF11_06970</name>
</gene>
<dbReference type="InterPro" id="IPR024975">
    <property type="entry name" value="NOV_C"/>
</dbReference>
<reference evidence="2" key="1">
    <citation type="submission" date="2020-12" db="EMBL/GenBank/DDBJ databases">
        <title>Taurinivorans muris gen. nov., sp. nov., fundamental and realized metabolic niche of a ubiquitous sulfidogenic bacterium in the murine intestine.</title>
        <authorList>
            <person name="Ye H."/>
            <person name="Hanson B.T."/>
            <person name="Loy A."/>
        </authorList>
    </citation>
    <scope>NUCLEOTIDE SEQUENCE</scope>
    <source>
        <strain evidence="2">LT0009</strain>
    </source>
</reference>
<feature type="domain" description="Protein NO VEIN C-terminal" evidence="1">
    <location>
        <begin position="210"/>
        <end position="294"/>
    </location>
</feature>
<evidence type="ECO:0000313" key="3">
    <source>
        <dbReference type="Proteomes" id="UP001058120"/>
    </source>
</evidence>
<dbReference type="Proteomes" id="UP001058120">
    <property type="component" value="Chromosome"/>
</dbReference>
<dbReference type="Pfam" id="PF13020">
    <property type="entry name" value="NOV_C"/>
    <property type="match status" value="1"/>
</dbReference>